<dbReference type="EMBL" id="FNNQ01000011">
    <property type="protein sequence ID" value="SDX18237.1"/>
    <property type="molecule type" value="Genomic_DNA"/>
</dbReference>
<comment type="similarity">
    <text evidence="1">Belongs to the thioredoxin family.</text>
</comment>
<dbReference type="Gene3D" id="3.40.30.10">
    <property type="entry name" value="Glutaredoxin"/>
    <property type="match status" value="1"/>
</dbReference>
<dbReference type="InterPro" id="IPR013766">
    <property type="entry name" value="Thioredoxin_domain"/>
</dbReference>
<keyword evidence="3" id="KW-0676">Redox-active center</keyword>
<proteinExistence type="inferred from homology"/>
<dbReference type="Proteomes" id="UP000198534">
    <property type="component" value="Unassembled WGS sequence"/>
</dbReference>
<dbReference type="PANTHER" id="PTHR45663">
    <property type="entry name" value="GEO12009P1"/>
    <property type="match status" value="1"/>
</dbReference>
<keyword evidence="7" id="KW-1185">Reference proteome</keyword>
<dbReference type="PANTHER" id="PTHR45663:SF11">
    <property type="entry name" value="GEO12009P1"/>
    <property type="match status" value="1"/>
</dbReference>
<dbReference type="Pfam" id="PF00085">
    <property type="entry name" value="Thioredoxin"/>
    <property type="match status" value="1"/>
</dbReference>
<evidence type="ECO:0000313" key="7">
    <source>
        <dbReference type="Proteomes" id="UP000198534"/>
    </source>
</evidence>
<feature type="domain" description="Thioredoxin" evidence="5">
    <location>
        <begin position="39"/>
        <end position="133"/>
    </location>
</feature>
<sequence>MKKRNEGWFYLLLFGVLAAGLGSSWYLYNLDNSALSQEVSELKPDQLAETVKQKEKILFAYFYTPDCAQCKSAEEMVANAAKEKGEKWVKVNVKNATDLQATYQIKGVPSLIVFQGGKEVSRLDKGWEENKVTALFQQK</sequence>
<evidence type="ECO:0000256" key="2">
    <source>
        <dbReference type="ARBA" id="ARBA00023157"/>
    </source>
</evidence>
<dbReference type="CDD" id="cd02947">
    <property type="entry name" value="TRX_family"/>
    <property type="match status" value="1"/>
</dbReference>
<evidence type="ECO:0000256" key="4">
    <source>
        <dbReference type="SAM" id="Phobius"/>
    </source>
</evidence>
<gene>
    <name evidence="6" type="ORF">SAMN05444487_111118</name>
</gene>
<evidence type="ECO:0000256" key="1">
    <source>
        <dbReference type="ARBA" id="ARBA00008987"/>
    </source>
</evidence>
<keyword evidence="4" id="KW-0812">Transmembrane</keyword>
<dbReference type="SUPFAM" id="SSF52833">
    <property type="entry name" value="Thioredoxin-like"/>
    <property type="match status" value="1"/>
</dbReference>
<dbReference type="OrthoDB" id="32134at2"/>
<protein>
    <submittedName>
        <fullName evidence="6">Thioredoxin</fullName>
    </submittedName>
</protein>
<evidence type="ECO:0000256" key="3">
    <source>
        <dbReference type="ARBA" id="ARBA00023284"/>
    </source>
</evidence>
<feature type="transmembrane region" description="Helical" evidence="4">
    <location>
        <begin position="7"/>
        <end position="28"/>
    </location>
</feature>
<evidence type="ECO:0000259" key="5">
    <source>
        <dbReference type="Pfam" id="PF00085"/>
    </source>
</evidence>
<dbReference type="GO" id="GO:0005737">
    <property type="term" value="C:cytoplasm"/>
    <property type="evidence" value="ECO:0007669"/>
    <property type="project" value="TreeGrafter"/>
</dbReference>
<keyword evidence="4" id="KW-0472">Membrane</keyword>
<dbReference type="GO" id="GO:0015035">
    <property type="term" value="F:protein-disulfide reductase activity"/>
    <property type="evidence" value="ECO:0007669"/>
    <property type="project" value="TreeGrafter"/>
</dbReference>
<evidence type="ECO:0000313" key="6">
    <source>
        <dbReference type="EMBL" id="SDX18237.1"/>
    </source>
</evidence>
<dbReference type="AlphaFoldDB" id="A0A1H2ZLJ2"/>
<dbReference type="RefSeq" id="WP_091740979.1">
    <property type="nucleotide sequence ID" value="NZ_FNNQ01000011.1"/>
</dbReference>
<accession>A0A1H2ZLJ2</accession>
<organism evidence="6 7">
    <name type="scientific">Marininema mesophilum</name>
    <dbReference type="NCBI Taxonomy" id="1048340"/>
    <lineage>
        <taxon>Bacteria</taxon>
        <taxon>Bacillati</taxon>
        <taxon>Bacillota</taxon>
        <taxon>Bacilli</taxon>
        <taxon>Bacillales</taxon>
        <taxon>Thermoactinomycetaceae</taxon>
        <taxon>Marininema</taxon>
    </lineage>
</organism>
<keyword evidence="2" id="KW-1015">Disulfide bond</keyword>
<keyword evidence="4" id="KW-1133">Transmembrane helix</keyword>
<name>A0A1H2ZLJ2_9BACL</name>
<dbReference type="InterPro" id="IPR036249">
    <property type="entry name" value="Thioredoxin-like_sf"/>
</dbReference>
<reference evidence="6 7" key="1">
    <citation type="submission" date="2016-10" db="EMBL/GenBank/DDBJ databases">
        <authorList>
            <person name="de Groot N.N."/>
        </authorList>
    </citation>
    <scope>NUCLEOTIDE SEQUENCE [LARGE SCALE GENOMIC DNA]</scope>
    <source>
        <strain evidence="6 7">DSM 45610</strain>
    </source>
</reference>
<dbReference type="STRING" id="1048340.SAMN05444487_111118"/>